<keyword evidence="7" id="KW-1185">Reference proteome</keyword>
<dbReference type="EC" id="3.6.1.27" evidence="1"/>
<reference evidence="6 7" key="1">
    <citation type="submission" date="2014-11" db="EMBL/GenBank/DDBJ databases">
        <title>Draft Genome Sequence of Vibrio piscirenalis strains CECT 8603T and CECT 8604, two marine Gammaproteobacterium isolated from cultured gilthead sea bream (Sparus aurata).</title>
        <authorList>
            <person name="Arahal D.R."/>
            <person name="Rodrigo-Torres L."/>
            <person name="Lucena T."/>
            <person name="Pujalte M.J."/>
        </authorList>
    </citation>
    <scope>NUCLEOTIDE SEQUENCE [LARGE SCALE GENOMIC DNA]</scope>
    <source>
        <strain evidence="6 7">DCR 1-4-2</strain>
    </source>
</reference>
<dbReference type="PANTHER" id="PTHR14969">
    <property type="entry name" value="SPHINGOSINE-1-PHOSPHATE PHOSPHOHYDROLASE"/>
    <property type="match status" value="1"/>
</dbReference>
<protein>
    <recommendedName>
        <fullName evidence="1">undecaprenyl-diphosphate phosphatase</fullName>
        <ecNumber evidence="1">3.6.1.27</ecNumber>
    </recommendedName>
    <alternativeName>
        <fullName evidence="2">Undecaprenyl pyrophosphate phosphatase</fullName>
    </alternativeName>
</protein>
<organism evidence="6 7">
    <name type="scientific">Vibrio renipiscarius</name>
    <dbReference type="NCBI Taxonomy" id="1461322"/>
    <lineage>
        <taxon>Bacteria</taxon>
        <taxon>Pseudomonadati</taxon>
        <taxon>Pseudomonadota</taxon>
        <taxon>Gammaproteobacteria</taxon>
        <taxon>Vibrionales</taxon>
        <taxon>Vibrionaceae</taxon>
        <taxon>Vibrio</taxon>
    </lineage>
</organism>
<dbReference type="Pfam" id="PF01569">
    <property type="entry name" value="PAP2"/>
    <property type="match status" value="1"/>
</dbReference>
<sequence>MKDYLCAKRDGLTVLAVFLLLIAPMSLFVSHIELLDSVSDSEGMFYGVLTNSAGTQGFLMTLAVLLIGSMTIGMTPKQRWEKFVQLGIILVIGFAAKTGLKHVTESPRPYTEVLTHQLLIPKPAHFYQLTSSQQDQLIEQVSEQVSPWRTQHWLGETDYSFPSGHTMFVAICLVCFGGVFMENKRYGLVGILLIWGVGVAYSRLWIGMHRPIDLVGSVLFIGLVYAAMPNLSIWSDRVFEWLKLHKRLSTQ</sequence>
<gene>
    <name evidence="6" type="ORF">OJ16_16770</name>
</gene>
<feature type="transmembrane region" description="Helical" evidence="4">
    <location>
        <begin position="12"/>
        <end position="32"/>
    </location>
</feature>
<dbReference type="Proteomes" id="UP000031672">
    <property type="component" value="Unassembled WGS sequence"/>
</dbReference>
<dbReference type="GO" id="GO:0050380">
    <property type="term" value="F:undecaprenyl-diphosphatase activity"/>
    <property type="evidence" value="ECO:0007669"/>
    <property type="project" value="UniProtKB-EC"/>
</dbReference>
<dbReference type="AlphaFoldDB" id="A0A0C2NV52"/>
<evidence type="ECO:0000313" key="7">
    <source>
        <dbReference type="Proteomes" id="UP000031672"/>
    </source>
</evidence>
<keyword evidence="4" id="KW-1133">Transmembrane helix</keyword>
<dbReference type="STRING" id="1461322.OJ16_16770"/>
<evidence type="ECO:0000313" key="6">
    <source>
        <dbReference type="EMBL" id="KII76441.1"/>
    </source>
</evidence>
<dbReference type="SUPFAM" id="SSF48317">
    <property type="entry name" value="Acid phosphatase/Vanadium-dependent haloperoxidase"/>
    <property type="match status" value="1"/>
</dbReference>
<comment type="catalytic activity">
    <reaction evidence="3">
        <text>di-trans,octa-cis-undecaprenyl diphosphate + H2O = di-trans,octa-cis-undecaprenyl phosphate + phosphate + H(+)</text>
        <dbReference type="Rhea" id="RHEA:28094"/>
        <dbReference type="ChEBI" id="CHEBI:15377"/>
        <dbReference type="ChEBI" id="CHEBI:15378"/>
        <dbReference type="ChEBI" id="CHEBI:43474"/>
        <dbReference type="ChEBI" id="CHEBI:58405"/>
        <dbReference type="ChEBI" id="CHEBI:60392"/>
        <dbReference type="EC" id="3.6.1.27"/>
    </reaction>
</comment>
<feature type="transmembrane region" description="Helical" evidence="4">
    <location>
        <begin position="163"/>
        <end position="181"/>
    </location>
</feature>
<dbReference type="RefSeq" id="WP_040992379.1">
    <property type="nucleotide sequence ID" value="NZ_JTKH01000024.1"/>
</dbReference>
<feature type="transmembrane region" description="Helical" evidence="4">
    <location>
        <begin position="83"/>
        <end position="100"/>
    </location>
</feature>
<feature type="transmembrane region" description="Helical" evidence="4">
    <location>
        <begin position="214"/>
        <end position="234"/>
    </location>
</feature>
<keyword evidence="4" id="KW-0812">Transmembrane</keyword>
<dbReference type="PANTHER" id="PTHR14969:SF54">
    <property type="entry name" value="PHOSPHATIDYLGLYCEROPHOSPHATASE B"/>
    <property type="match status" value="1"/>
</dbReference>
<feature type="domain" description="Phosphatidic acid phosphatase type 2/haloperoxidase" evidence="5">
    <location>
        <begin position="81"/>
        <end position="230"/>
    </location>
</feature>
<comment type="caution">
    <text evidence="6">The sequence shown here is derived from an EMBL/GenBank/DDBJ whole genome shotgun (WGS) entry which is preliminary data.</text>
</comment>
<dbReference type="InterPro" id="IPR036938">
    <property type="entry name" value="PAP2/HPO_sf"/>
</dbReference>
<accession>A0A0C2N9U3</accession>
<dbReference type="InterPro" id="IPR000326">
    <property type="entry name" value="PAP2/HPO"/>
</dbReference>
<dbReference type="GO" id="GO:0005886">
    <property type="term" value="C:plasma membrane"/>
    <property type="evidence" value="ECO:0007669"/>
    <property type="project" value="TreeGrafter"/>
</dbReference>
<proteinExistence type="predicted"/>
<name>A0A0C2NV52_9VIBR</name>
<evidence type="ECO:0000256" key="4">
    <source>
        <dbReference type="SAM" id="Phobius"/>
    </source>
</evidence>
<accession>A0A0C2NV52</accession>
<dbReference type="CDD" id="cd01610">
    <property type="entry name" value="PAP2_like"/>
    <property type="match status" value="1"/>
</dbReference>
<dbReference type="Gene3D" id="1.20.144.10">
    <property type="entry name" value="Phosphatidic acid phosphatase type 2/haloperoxidase"/>
    <property type="match status" value="1"/>
</dbReference>
<dbReference type="OrthoDB" id="5586741at2"/>
<evidence type="ECO:0000256" key="2">
    <source>
        <dbReference type="ARBA" id="ARBA00032707"/>
    </source>
</evidence>
<evidence type="ECO:0000256" key="3">
    <source>
        <dbReference type="ARBA" id="ARBA00047594"/>
    </source>
</evidence>
<keyword evidence="4" id="KW-0472">Membrane</keyword>
<evidence type="ECO:0000256" key="1">
    <source>
        <dbReference type="ARBA" id="ARBA00012374"/>
    </source>
</evidence>
<dbReference type="EMBL" id="JTKH01000024">
    <property type="protein sequence ID" value="KII76441.1"/>
    <property type="molecule type" value="Genomic_DNA"/>
</dbReference>
<evidence type="ECO:0000259" key="5">
    <source>
        <dbReference type="SMART" id="SM00014"/>
    </source>
</evidence>
<feature type="transmembrane region" description="Helical" evidence="4">
    <location>
        <begin position="44"/>
        <end position="71"/>
    </location>
</feature>
<feature type="transmembrane region" description="Helical" evidence="4">
    <location>
        <begin position="188"/>
        <end position="208"/>
    </location>
</feature>
<dbReference type="SMART" id="SM00014">
    <property type="entry name" value="acidPPc"/>
    <property type="match status" value="1"/>
</dbReference>